<dbReference type="GO" id="GO:0005634">
    <property type="term" value="C:nucleus"/>
    <property type="evidence" value="ECO:0007669"/>
    <property type="project" value="TreeGrafter"/>
</dbReference>
<dbReference type="Pfam" id="PF13638">
    <property type="entry name" value="PIN_4"/>
    <property type="match status" value="1"/>
</dbReference>
<dbReference type="Gene3D" id="3.40.50.1010">
    <property type="entry name" value="5'-nuclease"/>
    <property type="match status" value="1"/>
</dbReference>
<sequence>MSDFDMMDIEDRRSSVGSQIARPGQATPSSLVLIFDTNFLLDHLPIVDGLRGVPVPHQLIIPNQVVKELDGLKSSDSHVSGAARRAIDWIYGFLHNNDHILRVQRLHERIDREAVQDDAILDACLFFGSENMVVLFSNDKNLCVKALAHGVLTVSYRKDMTLQTIIDRLVAEFSRVNGDVMELEVERDDRQVAADNVYSQVHTLVVEAIEHVLRQEFGDDFDMIDYDPSKQHSLRDCCYTLKHYSVSTFGNYFRNVGINPLKLLKDKHSIAEYSSKPQSREQLSEFIEFWIIVLEGLYKKRSSEQKGALKMVIDAWRKTAQMA</sequence>
<evidence type="ECO:0000259" key="1">
    <source>
        <dbReference type="SMART" id="SM00670"/>
    </source>
</evidence>
<dbReference type="SUPFAM" id="SSF88723">
    <property type="entry name" value="PIN domain-like"/>
    <property type="match status" value="1"/>
</dbReference>
<dbReference type="InterPro" id="IPR052626">
    <property type="entry name" value="SWT1_Regulator"/>
</dbReference>
<proteinExistence type="predicted"/>
<name>A0A9P8NUA9_9ASCO</name>
<dbReference type="EMBL" id="JAEUBD010001504">
    <property type="protein sequence ID" value="KAH3659514.1"/>
    <property type="molecule type" value="Genomic_DNA"/>
</dbReference>
<reference evidence="2" key="2">
    <citation type="submission" date="2021-01" db="EMBL/GenBank/DDBJ databases">
        <authorList>
            <person name="Schikora-Tamarit M.A."/>
        </authorList>
    </citation>
    <scope>NUCLEOTIDE SEQUENCE</scope>
    <source>
        <strain evidence="2">NCAIM Y.01608</strain>
    </source>
</reference>
<reference evidence="2" key="1">
    <citation type="journal article" date="2021" name="Open Biol.">
        <title>Shared evolutionary footprints suggest mitochondrial oxidative damage underlies multiple complex I losses in fungi.</title>
        <authorList>
            <person name="Schikora-Tamarit M.A."/>
            <person name="Marcet-Houben M."/>
            <person name="Nosek J."/>
            <person name="Gabaldon T."/>
        </authorList>
    </citation>
    <scope>NUCLEOTIDE SEQUENCE</scope>
    <source>
        <strain evidence="2">NCAIM Y.01608</strain>
    </source>
</reference>
<dbReference type="SMART" id="SM00670">
    <property type="entry name" value="PINc"/>
    <property type="match status" value="1"/>
</dbReference>
<dbReference type="InterPro" id="IPR049014">
    <property type="entry name" value="SWT1_C"/>
</dbReference>
<dbReference type="CDD" id="cd18727">
    <property type="entry name" value="PIN_Swt1-like"/>
    <property type="match status" value="1"/>
</dbReference>
<dbReference type="InterPro" id="IPR029060">
    <property type="entry name" value="PIN-like_dom_sf"/>
</dbReference>
<protein>
    <recommendedName>
        <fullName evidence="1">PIN domain-containing protein</fullName>
    </recommendedName>
</protein>
<gene>
    <name evidence="2" type="ORF">OGATHE_005559</name>
</gene>
<dbReference type="AlphaFoldDB" id="A0A9P8NUA9"/>
<dbReference type="GO" id="GO:0004540">
    <property type="term" value="F:RNA nuclease activity"/>
    <property type="evidence" value="ECO:0007669"/>
    <property type="project" value="UniProtKB-ARBA"/>
</dbReference>
<keyword evidence="3" id="KW-1185">Reference proteome</keyword>
<evidence type="ECO:0000313" key="3">
    <source>
        <dbReference type="Proteomes" id="UP000788993"/>
    </source>
</evidence>
<comment type="caution">
    <text evidence="2">The sequence shown here is derived from an EMBL/GenBank/DDBJ whole genome shotgun (WGS) entry which is preliminary data.</text>
</comment>
<dbReference type="Pfam" id="PF21693">
    <property type="entry name" value="SWT1_3rd"/>
    <property type="match status" value="1"/>
</dbReference>
<dbReference type="PANTHER" id="PTHR16161">
    <property type="entry name" value="TRANSCRIPTIONAL PROTEIN SWT1"/>
    <property type="match status" value="1"/>
</dbReference>
<accession>A0A9P8NUA9</accession>
<evidence type="ECO:0000313" key="2">
    <source>
        <dbReference type="EMBL" id="KAH3659514.1"/>
    </source>
</evidence>
<dbReference type="Proteomes" id="UP000788993">
    <property type="component" value="Unassembled WGS sequence"/>
</dbReference>
<feature type="domain" description="PIN" evidence="1">
    <location>
        <begin position="31"/>
        <end position="144"/>
    </location>
</feature>
<dbReference type="PANTHER" id="PTHR16161:SF0">
    <property type="entry name" value="TRANSCRIPTIONAL PROTEIN SWT1"/>
    <property type="match status" value="1"/>
</dbReference>
<organism evidence="2 3">
    <name type="scientific">Ogataea polymorpha</name>
    <dbReference type="NCBI Taxonomy" id="460523"/>
    <lineage>
        <taxon>Eukaryota</taxon>
        <taxon>Fungi</taxon>
        <taxon>Dikarya</taxon>
        <taxon>Ascomycota</taxon>
        <taxon>Saccharomycotina</taxon>
        <taxon>Pichiomycetes</taxon>
        <taxon>Pichiales</taxon>
        <taxon>Pichiaceae</taxon>
        <taxon>Ogataea</taxon>
    </lineage>
</organism>
<dbReference type="InterPro" id="IPR002716">
    <property type="entry name" value="PIN_dom"/>
</dbReference>